<organism evidence="2 3">
    <name type="scientific">Araneus ventricosus</name>
    <name type="common">Orbweaver spider</name>
    <name type="synonym">Epeira ventricosa</name>
    <dbReference type="NCBI Taxonomy" id="182803"/>
    <lineage>
        <taxon>Eukaryota</taxon>
        <taxon>Metazoa</taxon>
        <taxon>Ecdysozoa</taxon>
        <taxon>Arthropoda</taxon>
        <taxon>Chelicerata</taxon>
        <taxon>Arachnida</taxon>
        <taxon>Araneae</taxon>
        <taxon>Araneomorphae</taxon>
        <taxon>Entelegynae</taxon>
        <taxon>Araneoidea</taxon>
        <taxon>Araneidae</taxon>
        <taxon>Araneus</taxon>
    </lineage>
</organism>
<feature type="compositionally biased region" description="Basic and acidic residues" evidence="1">
    <location>
        <begin position="28"/>
        <end position="40"/>
    </location>
</feature>
<proteinExistence type="predicted"/>
<feature type="non-terminal residue" evidence="2">
    <location>
        <position position="40"/>
    </location>
</feature>
<dbReference type="AlphaFoldDB" id="A0A4Y2DY16"/>
<dbReference type="OrthoDB" id="6457172at2759"/>
<dbReference type="Proteomes" id="UP000499080">
    <property type="component" value="Unassembled WGS sequence"/>
</dbReference>
<name>A0A4Y2DY16_ARAVE</name>
<feature type="compositionally biased region" description="Basic residues" evidence="1">
    <location>
        <begin position="12"/>
        <end position="27"/>
    </location>
</feature>
<accession>A0A4Y2DY16</accession>
<sequence length="40" mass="4380">MAVDVAGDGGHSVRRGAGHLAHRNSRHPHQEDQEKNARPK</sequence>
<evidence type="ECO:0000256" key="1">
    <source>
        <dbReference type="SAM" id="MobiDB-lite"/>
    </source>
</evidence>
<gene>
    <name evidence="2" type="ORF">AVEN_130905_1</name>
</gene>
<dbReference type="EMBL" id="BGPR01244308">
    <property type="protein sequence ID" value="GBM20688.1"/>
    <property type="molecule type" value="Genomic_DNA"/>
</dbReference>
<evidence type="ECO:0000313" key="3">
    <source>
        <dbReference type="Proteomes" id="UP000499080"/>
    </source>
</evidence>
<comment type="caution">
    <text evidence="2">The sequence shown here is derived from an EMBL/GenBank/DDBJ whole genome shotgun (WGS) entry which is preliminary data.</text>
</comment>
<keyword evidence="3" id="KW-1185">Reference proteome</keyword>
<evidence type="ECO:0000313" key="2">
    <source>
        <dbReference type="EMBL" id="GBM20688.1"/>
    </source>
</evidence>
<reference evidence="2 3" key="1">
    <citation type="journal article" date="2019" name="Sci. Rep.">
        <title>Orb-weaving spider Araneus ventricosus genome elucidates the spidroin gene catalogue.</title>
        <authorList>
            <person name="Kono N."/>
            <person name="Nakamura H."/>
            <person name="Ohtoshi R."/>
            <person name="Moran D.A.P."/>
            <person name="Shinohara A."/>
            <person name="Yoshida Y."/>
            <person name="Fujiwara M."/>
            <person name="Mori M."/>
            <person name="Tomita M."/>
            <person name="Arakawa K."/>
        </authorList>
    </citation>
    <scope>NUCLEOTIDE SEQUENCE [LARGE SCALE GENOMIC DNA]</scope>
</reference>
<feature type="region of interest" description="Disordered" evidence="1">
    <location>
        <begin position="1"/>
        <end position="40"/>
    </location>
</feature>
<protein>
    <submittedName>
        <fullName evidence="2">Uncharacterized protein</fullName>
    </submittedName>
</protein>